<reference evidence="2 3" key="1">
    <citation type="submission" date="2016-12" db="EMBL/GenBank/DDBJ databases">
        <title>The genomes of Aspergillus section Nigri reveals drivers in fungal speciation.</title>
        <authorList>
            <consortium name="DOE Joint Genome Institute"/>
            <person name="Vesth T.C."/>
            <person name="Nybo J."/>
            <person name="Theobald S."/>
            <person name="Brandl J."/>
            <person name="Frisvad J.C."/>
            <person name="Nielsen K.F."/>
            <person name="Lyhne E.K."/>
            <person name="Kogle M.E."/>
            <person name="Kuo A."/>
            <person name="Riley R."/>
            <person name="Clum A."/>
            <person name="Nolan M."/>
            <person name="Lipzen A."/>
            <person name="Salamov A."/>
            <person name="Henrissat B."/>
            <person name="Wiebenga A."/>
            <person name="De Vries R.P."/>
            <person name="Grigoriev I.V."/>
            <person name="Mortensen U.H."/>
            <person name="Andersen M.R."/>
            <person name="Baker S.E."/>
        </authorList>
    </citation>
    <scope>NUCLEOTIDE SEQUENCE [LARGE SCALE GENOMIC DNA]</scope>
    <source>
        <strain evidence="2 3">CBS 121591</strain>
    </source>
</reference>
<feature type="region of interest" description="Disordered" evidence="1">
    <location>
        <begin position="203"/>
        <end position="300"/>
    </location>
</feature>
<organism evidence="2 3">
    <name type="scientific">Aspergillus uvarum CBS 121591</name>
    <dbReference type="NCBI Taxonomy" id="1448315"/>
    <lineage>
        <taxon>Eukaryota</taxon>
        <taxon>Fungi</taxon>
        <taxon>Dikarya</taxon>
        <taxon>Ascomycota</taxon>
        <taxon>Pezizomycotina</taxon>
        <taxon>Eurotiomycetes</taxon>
        <taxon>Eurotiomycetidae</taxon>
        <taxon>Eurotiales</taxon>
        <taxon>Aspergillaceae</taxon>
        <taxon>Aspergillus</taxon>
        <taxon>Aspergillus subgen. Circumdati</taxon>
    </lineage>
</organism>
<evidence type="ECO:0000313" key="2">
    <source>
        <dbReference type="EMBL" id="PYH75435.1"/>
    </source>
</evidence>
<sequence length="501" mass="55631">MATAPSKSSLASKKAVLVSINDSEVLRFGRFRLAYDDNTNIGSISLTLEANIANLSGRSQLVLRISPESVQECTLAMPSNVSLFPNEWIDLLPAHVPSIKDVITLSLTLDTPGSVYCQPGIEHLYPADPLDSNFGIFAKICKSRFLNIHFSTRQFKRSGVAPLTTFSVALQEKCVQEDPFECARQKVVKRDWRVFGLFTEPPPYTDGPTFNQGQQSSPPLYSEGSKSTPVVRKRYRDQGSISRDESDSDERQKRPRFSSPSSVGCPTEVNTPSTQTFASSSPGSPTEANTPSILSHSPSSIRPTQFTYALDRENLERIAQRLCGVSDDSIREVLMQSGHRHLLASPGGIAINSRSESRNSGSAKAKCRIRHYIRQYVDVMIDTRVMPYIGHTVKTAISEAADQILDLGKTKEAEVCELIDDGITEIQIKADECSREIEDITEKCTYRIEDQGEQCMNDVERKGIEVEMAVDEKVAKFKRWLSAPAQPLVDELDTNSRRNSI</sequence>
<dbReference type="OrthoDB" id="3891782at2759"/>
<evidence type="ECO:0000313" key="3">
    <source>
        <dbReference type="Proteomes" id="UP000248340"/>
    </source>
</evidence>
<dbReference type="VEuPathDB" id="FungiDB:BO82DRAFT_379568"/>
<dbReference type="EMBL" id="KZ821797">
    <property type="protein sequence ID" value="PYH75435.1"/>
    <property type="molecule type" value="Genomic_DNA"/>
</dbReference>
<gene>
    <name evidence="2" type="ORF">BO82DRAFT_379568</name>
</gene>
<keyword evidence="3" id="KW-1185">Reference proteome</keyword>
<accession>A0A319BRX6</accession>
<feature type="compositionally biased region" description="Polar residues" evidence="1">
    <location>
        <begin position="258"/>
        <end position="300"/>
    </location>
</feature>
<dbReference type="Proteomes" id="UP000248340">
    <property type="component" value="Unassembled WGS sequence"/>
</dbReference>
<feature type="compositionally biased region" description="Polar residues" evidence="1">
    <location>
        <begin position="208"/>
        <end position="228"/>
    </location>
</feature>
<dbReference type="RefSeq" id="XP_025485635.1">
    <property type="nucleotide sequence ID" value="XM_025637696.1"/>
</dbReference>
<name>A0A319BRX6_9EURO</name>
<evidence type="ECO:0000256" key="1">
    <source>
        <dbReference type="SAM" id="MobiDB-lite"/>
    </source>
</evidence>
<dbReference type="AlphaFoldDB" id="A0A319BRX6"/>
<proteinExistence type="predicted"/>
<feature type="compositionally biased region" description="Basic and acidic residues" evidence="1">
    <location>
        <begin position="242"/>
        <end position="252"/>
    </location>
</feature>
<protein>
    <submittedName>
        <fullName evidence="2">Uncharacterized protein</fullName>
    </submittedName>
</protein>
<dbReference type="GeneID" id="37140438"/>